<accession>A0ABQ0DVK8</accession>
<keyword evidence="4" id="KW-1185">Reference proteome</keyword>
<reference evidence="3 4" key="1">
    <citation type="journal article" date="2019" name="PLoS Negl. Trop. Dis.">
        <title>Whole genome sequencing of Entamoeba nuttalli reveals mammalian host-related molecular signatures and a novel octapeptide-repeat surface protein.</title>
        <authorList>
            <person name="Tanaka M."/>
            <person name="Makiuchi T."/>
            <person name="Komiyama T."/>
            <person name="Shiina T."/>
            <person name="Osaki K."/>
            <person name="Tachibana H."/>
        </authorList>
    </citation>
    <scope>NUCLEOTIDE SEQUENCE [LARGE SCALE GENOMIC DNA]</scope>
    <source>
        <strain evidence="3 4">P19-061405</strain>
    </source>
</reference>
<sequence>MTLSEEFKLLEEDIQKITEPYVCDVLKRIVNVMKSINEKKILEMFGINNEYDAMNFVFTHEVNEEIKNNIFKQFGVDVVVYNQLVNIKNELMVNPEEMVEQLNVMDNQLFKFILKQYEFDELGKGIILLDDAGLLEDEKHSIVKKYGRESQMTMRIDKIEEIVSKMKYNDTIKKEKIPEIQQKDDTKKVEDLKKQEHEVKKKEYDVKKKEDEEVINKKEIEKKDTKNNYRIKQMDVLKKHIPIMKNETGMKRSLIIFDSITDGYDGSTLFKRVYNQNNIYIVIFDSQQHGFGAFVKSGINKINEWNYVSEHYLFTIEDSFMKYNPRKGVKTGIVINEGSQCLLCIGAPGYGLVIYKPPFAKSYCYNTSMLYHAEDLYFNQSSEENGFLIKRLIVVKVMN</sequence>
<dbReference type="Pfam" id="PF07534">
    <property type="entry name" value="TLD"/>
    <property type="match status" value="1"/>
</dbReference>
<gene>
    <name evidence="3" type="ORF">ENUP19_0307G0012</name>
</gene>
<evidence type="ECO:0000313" key="3">
    <source>
        <dbReference type="EMBL" id="GAB1226891.1"/>
    </source>
</evidence>
<protein>
    <recommendedName>
        <fullName evidence="2">TLDc domain-containing protein</fullName>
    </recommendedName>
</protein>
<dbReference type="Proteomes" id="UP001628156">
    <property type="component" value="Unassembled WGS sequence"/>
</dbReference>
<name>A0ABQ0DVK8_9EUKA</name>
<feature type="domain" description="TLDc" evidence="2">
    <location>
        <begin position="241"/>
        <end position="364"/>
    </location>
</feature>
<evidence type="ECO:0000259" key="2">
    <source>
        <dbReference type="Pfam" id="PF07534"/>
    </source>
</evidence>
<feature type="coiled-coil region" evidence="1">
    <location>
        <begin position="192"/>
        <end position="228"/>
    </location>
</feature>
<organism evidence="3 4">
    <name type="scientific">Entamoeba nuttalli</name>
    <dbReference type="NCBI Taxonomy" id="412467"/>
    <lineage>
        <taxon>Eukaryota</taxon>
        <taxon>Amoebozoa</taxon>
        <taxon>Evosea</taxon>
        <taxon>Archamoebae</taxon>
        <taxon>Mastigamoebida</taxon>
        <taxon>Entamoebidae</taxon>
        <taxon>Entamoeba</taxon>
    </lineage>
</organism>
<proteinExistence type="predicted"/>
<keyword evidence="1" id="KW-0175">Coiled coil</keyword>
<dbReference type="EMBL" id="BAAFRS010000307">
    <property type="protein sequence ID" value="GAB1226891.1"/>
    <property type="molecule type" value="Genomic_DNA"/>
</dbReference>
<comment type="caution">
    <text evidence="3">The sequence shown here is derived from an EMBL/GenBank/DDBJ whole genome shotgun (WGS) entry which is preliminary data.</text>
</comment>
<evidence type="ECO:0000256" key="1">
    <source>
        <dbReference type="SAM" id="Coils"/>
    </source>
</evidence>
<evidence type="ECO:0000313" key="4">
    <source>
        <dbReference type="Proteomes" id="UP001628156"/>
    </source>
</evidence>
<dbReference type="InterPro" id="IPR006571">
    <property type="entry name" value="TLDc_dom"/>
</dbReference>